<comment type="caution">
    <text evidence="2">The sequence shown here is derived from an EMBL/GenBank/DDBJ whole genome shotgun (WGS) entry which is preliminary data.</text>
</comment>
<evidence type="ECO:0000256" key="1">
    <source>
        <dbReference type="SAM" id="Phobius"/>
    </source>
</evidence>
<evidence type="ECO:0000313" key="3">
    <source>
        <dbReference type="Proteomes" id="UP000005143"/>
    </source>
</evidence>
<proteinExistence type="predicted"/>
<keyword evidence="1" id="KW-0472">Membrane</keyword>
<protein>
    <recommendedName>
        <fullName evidence="4">DUF1345 domain-containing protein</fullName>
    </recommendedName>
</protein>
<keyword evidence="1" id="KW-1133">Transmembrane helix</keyword>
<feature type="transmembrane region" description="Helical" evidence="1">
    <location>
        <begin position="46"/>
        <end position="65"/>
    </location>
</feature>
<organism evidence="2 3">
    <name type="scientific">Patulibacter medicamentivorans</name>
    <dbReference type="NCBI Taxonomy" id="1097667"/>
    <lineage>
        <taxon>Bacteria</taxon>
        <taxon>Bacillati</taxon>
        <taxon>Actinomycetota</taxon>
        <taxon>Thermoleophilia</taxon>
        <taxon>Solirubrobacterales</taxon>
        <taxon>Patulibacteraceae</taxon>
        <taxon>Patulibacter</taxon>
    </lineage>
</organism>
<feature type="transmembrane region" description="Helical" evidence="1">
    <location>
        <begin position="77"/>
        <end position="96"/>
    </location>
</feature>
<keyword evidence="3" id="KW-1185">Reference proteome</keyword>
<dbReference type="EMBL" id="AGUD01000036">
    <property type="protein sequence ID" value="EHN12288.1"/>
    <property type="molecule type" value="Genomic_DNA"/>
</dbReference>
<reference evidence="2 3" key="1">
    <citation type="journal article" date="2013" name="Biodegradation">
        <title>Quantitative proteomic analysis of ibuprofen-degrading Patulibacter sp. strain I11.</title>
        <authorList>
            <person name="Almeida B."/>
            <person name="Kjeldal H."/>
            <person name="Lolas I."/>
            <person name="Knudsen A.D."/>
            <person name="Carvalho G."/>
            <person name="Nielsen K.L."/>
            <person name="Barreto Crespo M.T."/>
            <person name="Stensballe A."/>
            <person name="Nielsen J.L."/>
        </authorList>
    </citation>
    <scope>NUCLEOTIDE SEQUENCE [LARGE SCALE GENOMIC DNA]</scope>
    <source>
        <strain evidence="2 3">I11</strain>
    </source>
</reference>
<dbReference type="OrthoDB" id="5402524at2"/>
<dbReference type="RefSeq" id="WP_007571202.1">
    <property type="nucleotide sequence ID" value="NZ_AGUD01000036.1"/>
</dbReference>
<evidence type="ECO:0008006" key="4">
    <source>
        <dbReference type="Google" id="ProtNLM"/>
    </source>
</evidence>
<dbReference type="AlphaFoldDB" id="H0E207"/>
<feature type="transmembrane region" description="Helical" evidence="1">
    <location>
        <begin position="116"/>
        <end position="136"/>
    </location>
</feature>
<sequence>MTTEPAHGEHHRHPALVAGHEPRWPATVTVLVLSGLYLLLPDRLSLGPTFLFPALVLLLAIPLTVVAPARHVDESRILRITGFVLIALVAVANLGSLGMLVRDLLGTHHAVGGRQLLQAALIVWTCNMLVFGLWFWELDRGGPDQRSAATPRPPDFLFPQQGDPDLRAAGWRPALIDYLYVAFTNGTAFSPTDTMPLTVRAKVLMAGHSLASLITIVLVTARAVNVLQ</sequence>
<name>H0E207_9ACTN</name>
<dbReference type="Proteomes" id="UP000005143">
    <property type="component" value="Unassembled WGS sequence"/>
</dbReference>
<accession>H0E207</accession>
<gene>
    <name evidence="2" type="ORF">PAI11_08190</name>
</gene>
<evidence type="ECO:0000313" key="2">
    <source>
        <dbReference type="EMBL" id="EHN12288.1"/>
    </source>
</evidence>
<feature type="transmembrane region" description="Helical" evidence="1">
    <location>
        <begin position="203"/>
        <end position="224"/>
    </location>
</feature>
<dbReference type="PATRIC" id="fig|1097667.3.peg.816"/>
<keyword evidence="1" id="KW-0812">Transmembrane</keyword>